<dbReference type="FunFam" id="3.90.320.10:FF:000004">
    <property type="entry name" value="Probable exonuclease V"/>
    <property type="match status" value="1"/>
</dbReference>
<evidence type="ECO:0000256" key="10">
    <source>
        <dbReference type="ARBA" id="ARBA00022763"/>
    </source>
</evidence>
<keyword evidence="22" id="KW-1185">Reference proteome</keyword>
<reference evidence="21" key="1">
    <citation type="journal article" date="2022" name="bioRxiv">
        <title>Sequencing and chromosome-scale assembly of the giantPleurodeles waltlgenome.</title>
        <authorList>
            <person name="Brown T."/>
            <person name="Elewa A."/>
            <person name="Iarovenko S."/>
            <person name="Subramanian E."/>
            <person name="Araus A.J."/>
            <person name="Petzold A."/>
            <person name="Susuki M."/>
            <person name="Suzuki K.-i.T."/>
            <person name="Hayashi T."/>
            <person name="Toyoda A."/>
            <person name="Oliveira C."/>
            <person name="Osipova E."/>
            <person name="Leigh N.D."/>
            <person name="Simon A."/>
            <person name="Yun M.H."/>
        </authorList>
    </citation>
    <scope>NUCLEOTIDE SEQUENCE</scope>
    <source>
        <strain evidence="21">20211129_DDA</strain>
        <tissue evidence="21">Liver</tissue>
    </source>
</reference>
<comment type="cofactor">
    <cofactor evidence="1">
        <name>Mg(2+)</name>
        <dbReference type="ChEBI" id="CHEBI:18420"/>
    </cofactor>
</comment>
<dbReference type="GO" id="GO:0003677">
    <property type="term" value="F:DNA binding"/>
    <property type="evidence" value="ECO:0007669"/>
    <property type="project" value="UniProtKB-KW"/>
</dbReference>
<keyword evidence="18" id="KW-0539">Nucleus</keyword>
<evidence type="ECO:0000256" key="2">
    <source>
        <dbReference type="ARBA" id="ARBA00001966"/>
    </source>
</evidence>
<keyword evidence="12" id="KW-0269">Exonuclease</keyword>
<dbReference type="PANTHER" id="PTHR14464:SF4">
    <property type="entry name" value="EXONUCLEASE V"/>
    <property type="match status" value="1"/>
</dbReference>
<dbReference type="Gene3D" id="3.90.320.10">
    <property type="match status" value="1"/>
</dbReference>
<dbReference type="GO" id="GO:0036297">
    <property type="term" value="P:interstrand cross-link repair"/>
    <property type="evidence" value="ECO:0007669"/>
    <property type="project" value="TreeGrafter"/>
</dbReference>
<organism evidence="21 22">
    <name type="scientific">Pleurodeles waltl</name>
    <name type="common">Iberian ribbed newt</name>
    <dbReference type="NCBI Taxonomy" id="8319"/>
    <lineage>
        <taxon>Eukaryota</taxon>
        <taxon>Metazoa</taxon>
        <taxon>Chordata</taxon>
        <taxon>Craniata</taxon>
        <taxon>Vertebrata</taxon>
        <taxon>Euteleostomi</taxon>
        <taxon>Amphibia</taxon>
        <taxon>Batrachia</taxon>
        <taxon>Caudata</taxon>
        <taxon>Salamandroidea</taxon>
        <taxon>Salamandridae</taxon>
        <taxon>Pleurodelinae</taxon>
        <taxon>Pleurodeles</taxon>
    </lineage>
</organism>
<keyword evidence="16" id="KW-0238">DNA-binding</keyword>
<comment type="cofactor">
    <cofactor evidence="2">
        <name>[4Fe-4S] cluster</name>
        <dbReference type="ChEBI" id="CHEBI:49883"/>
    </cofactor>
</comment>
<evidence type="ECO:0000256" key="18">
    <source>
        <dbReference type="ARBA" id="ARBA00023242"/>
    </source>
</evidence>
<evidence type="ECO:0000256" key="9">
    <source>
        <dbReference type="ARBA" id="ARBA00022723"/>
    </source>
</evidence>
<name>A0AAV7U726_PLEWA</name>
<feature type="compositionally biased region" description="Low complexity" evidence="20">
    <location>
        <begin position="15"/>
        <end position="30"/>
    </location>
</feature>
<evidence type="ECO:0000256" key="8">
    <source>
        <dbReference type="ARBA" id="ARBA00022722"/>
    </source>
</evidence>
<dbReference type="GO" id="GO:0045145">
    <property type="term" value="F:single-stranded DNA 5'-3' DNA exonuclease activity"/>
    <property type="evidence" value="ECO:0007669"/>
    <property type="project" value="InterPro"/>
</dbReference>
<keyword evidence="13" id="KW-0460">Magnesium</keyword>
<evidence type="ECO:0000256" key="5">
    <source>
        <dbReference type="ARBA" id="ARBA00009797"/>
    </source>
</evidence>
<evidence type="ECO:0000256" key="7">
    <source>
        <dbReference type="ARBA" id="ARBA00022490"/>
    </source>
</evidence>
<evidence type="ECO:0000256" key="14">
    <source>
        <dbReference type="ARBA" id="ARBA00023004"/>
    </source>
</evidence>
<dbReference type="InterPro" id="IPR011604">
    <property type="entry name" value="PDDEXK-like_dom_sf"/>
</dbReference>
<evidence type="ECO:0000256" key="3">
    <source>
        <dbReference type="ARBA" id="ARBA00004123"/>
    </source>
</evidence>
<dbReference type="InterPro" id="IPR019190">
    <property type="entry name" value="EXOV"/>
</dbReference>
<evidence type="ECO:0000256" key="20">
    <source>
        <dbReference type="SAM" id="MobiDB-lite"/>
    </source>
</evidence>
<proteinExistence type="inferred from homology"/>
<dbReference type="GO" id="GO:0005829">
    <property type="term" value="C:cytosol"/>
    <property type="evidence" value="ECO:0007669"/>
    <property type="project" value="UniProtKB-SubCell"/>
</dbReference>
<dbReference type="GO" id="GO:0046872">
    <property type="term" value="F:metal ion binding"/>
    <property type="evidence" value="ECO:0007669"/>
    <property type="project" value="UniProtKB-KW"/>
</dbReference>
<keyword evidence="8" id="KW-0540">Nuclease</keyword>
<evidence type="ECO:0000313" key="21">
    <source>
        <dbReference type="EMBL" id="KAJ1184456.1"/>
    </source>
</evidence>
<accession>A0AAV7U726</accession>
<dbReference type="GO" id="GO:0051539">
    <property type="term" value="F:4 iron, 4 sulfur cluster binding"/>
    <property type="evidence" value="ECO:0007669"/>
    <property type="project" value="UniProtKB-KW"/>
</dbReference>
<comment type="caution">
    <text evidence="21">The sequence shown here is derived from an EMBL/GenBank/DDBJ whole genome shotgun (WGS) entry which is preliminary data.</text>
</comment>
<keyword evidence="17" id="KW-0234">DNA repair</keyword>
<evidence type="ECO:0000256" key="4">
    <source>
        <dbReference type="ARBA" id="ARBA00004514"/>
    </source>
</evidence>
<evidence type="ECO:0000313" key="22">
    <source>
        <dbReference type="Proteomes" id="UP001066276"/>
    </source>
</evidence>
<dbReference type="PANTHER" id="PTHR14464">
    <property type="entry name" value="EXONUCLEASE V"/>
    <property type="match status" value="1"/>
</dbReference>
<evidence type="ECO:0000256" key="15">
    <source>
        <dbReference type="ARBA" id="ARBA00023014"/>
    </source>
</evidence>
<keyword evidence="10" id="KW-0227">DNA damage</keyword>
<keyword evidence="9" id="KW-0479">Metal-binding</keyword>
<feature type="compositionally biased region" description="Low complexity" evidence="20">
    <location>
        <begin position="39"/>
        <end position="48"/>
    </location>
</feature>
<protein>
    <recommendedName>
        <fullName evidence="19">Exonuclease V</fullName>
    </recommendedName>
</protein>
<sequence>MADPEKLAETEDSEGGFSDFSDSELLLADLPDTEPAPPAAAAAPASSLQRQRRLKGIIESTSTVQNDEPKQHEDSGDDVDGTLQKKRKPDDQSPLKKYNLKYLCVTDLCSQSWCEQKMVYGFELPDVQQLDAVPVITAGSSIHLARELEVHDIVSVSTTTREDSWAVKCLNLLSMIPVLQAGGRVREFPVFGEVEGIFMVGVVDELHYTAKGELELNELKTRGNPSLPGESQKKSHYFQVCVYKLMFDAMVRGKINSENLLSHLSLRSNQSLGPQVQTHAQKAGFSVSTFGDLLELTCLNLTFSDLPAIDSLKIEYCHQENNTALGVEIVDFKEENVREQLQYYISYWKGQRELRGVDIEDAWKCRTCCFSDICEWRTKKAEETSQRFLSKRGK</sequence>
<dbReference type="GO" id="GO:0005634">
    <property type="term" value="C:nucleus"/>
    <property type="evidence" value="ECO:0007669"/>
    <property type="project" value="UniProtKB-SubCell"/>
</dbReference>
<evidence type="ECO:0000256" key="17">
    <source>
        <dbReference type="ARBA" id="ARBA00023204"/>
    </source>
</evidence>
<comment type="similarity">
    <text evidence="5">Belongs to the EXO5 family.</text>
</comment>
<feature type="region of interest" description="Disordered" evidence="20">
    <location>
        <begin position="1"/>
        <end position="92"/>
    </location>
</feature>
<keyword evidence="11" id="KW-0378">Hydrolase</keyword>
<evidence type="ECO:0000256" key="19">
    <source>
        <dbReference type="ARBA" id="ARBA00070137"/>
    </source>
</evidence>
<dbReference type="Pfam" id="PF09810">
    <property type="entry name" value="Exo5"/>
    <property type="match status" value="3"/>
</dbReference>
<dbReference type="AlphaFoldDB" id="A0AAV7U726"/>
<dbReference type="EMBL" id="JANPWB010000005">
    <property type="protein sequence ID" value="KAJ1184456.1"/>
    <property type="molecule type" value="Genomic_DNA"/>
</dbReference>
<evidence type="ECO:0000256" key="13">
    <source>
        <dbReference type="ARBA" id="ARBA00022842"/>
    </source>
</evidence>
<evidence type="ECO:0000256" key="1">
    <source>
        <dbReference type="ARBA" id="ARBA00001946"/>
    </source>
</evidence>
<dbReference type="Proteomes" id="UP001066276">
    <property type="component" value="Chromosome 3_1"/>
</dbReference>
<keyword evidence="6" id="KW-0004">4Fe-4S</keyword>
<gene>
    <name evidence="21" type="ORF">NDU88_001262</name>
</gene>
<keyword evidence="14" id="KW-0408">Iron</keyword>
<evidence type="ECO:0000256" key="6">
    <source>
        <dbReference type="ARBA" id="ARBA00022485"/>
    </source>
</evidence>
<evidence type="ECO:0000256" key="12">
    <source>
        <dbReference type="ARBA" id="ARBA00022839"/>
    </source>
</evidence>
<evidence type="ECO:0000256" key="11">
    <source>
        <dbReference type="ARBA" id="ARBA00022801"/>
    </source>
</evidence>
<keyword evidence="7" id="KW-0963">Cytoplasm</keyword>
<evidence type="ECO:0000256" key="16">
    <source>
        <dbReference type="ARBA" id="ARBA00023125"/>
    </source>
</evidence>
<comment type="subcellular location">
    <subcellularLocation>
        <location evidence="4">Cytoplasm</location>
        <location evidence="4">Cytosol</location>
    </subcellularLocation>
    <subcellularLocation>
        <location evidence="3">Nucleus</location>
    </subcellularLocation>
</comment>
<keyword evidence="15" id="KW-0411">Iron-sulfur</keyword>